<keyword evidence="3" id="KW-1185">Reference proteome</keyword>
<proteinExistence type="predicted"/>
<dbReference type="KEGG" id="cyt:cce_1103"/>
<sequence length="196" mass="23676">MVDPLEIAKYFIIRAYEDGREYQMTNMKVQKLLYYSQCLHLALYDEPLFSQEIQAWRYGPVCPPAYRFYSEFEAKQLPIPQQDKLETLTPEKKELLEEVWLYFGEYHAYYLSDMTHLEFPWKKARKGLSSYERSTNTIDLKDMKLLGEEKLLEIEKNHPHYQPTIRYLLKEAFKPEKTPQYIKKEEIDEWLESLLP</sequence>
<protein>
    <recommendedName>
        <fullName evidence="1">Antitoxin SocA-like Panacea domain-containing protein</fullName>
    </recommendedName>
</protein>
<dbReference type="STRING" id="43989.cce_1103"/>
<feature type="domain" description="Antitoxin SocA-like Panacea" evidence="1">
    <location>
        <begin position="29"/>
        <end position="122"/>
    </location>
</feature>
<dbReference type="EMBL" id="CP000806">
    <property type="protein sequence ID" value="ACB50453.1"/>
    <property type="molecule type" value="Genomic_DNA"/>
</dbReference>
<gene>
    <name evidence="2" type="ordered locus">cce_1103</name>
</gene>
<dbReference type="AlphaFoldDB" id="B1WTY7"/>
<name>B1WTY7_CROS5</name>
<accession>B1WTY7</accession>
<organism evidence="2 3">
    <name type="scientific">Crocosphaera subtropica (strain ATCC 51142 / BH68)</name>
    <name type="common">Cyanothece sp. (strain ATCC 51142)</name>
    <dbReference type="NCBI Taxonomy" id="43989"/>
    <lineage>
        <taxon>Bacteria</taxon>
        <taxon>Bacillati</taxon>
        <taxon>Cyanobacteriota</taxon>
        <taxon>Cyanophyceae</taxon>
        <taxon>Oscillatoriophycideae</taxon>
        <taxon>Chroococcales</taxon>
        <taxon>Aphanothecaceae</taxon>
        <taxon>Crocosphaera</taxon>
        <taxon>Crocosphaera subtropica</taxon>
    </lineage>
</organism>
<dbReference type="eggNOG" id="COG3600">
    <property type="taxonomic scope" value="Bacteria"/>
</dbReference>
<dbReference type="InterPro" id="IPR025272">
    <property type="entry name" value="SocA_Panacea"/>
</dbReference>
<evidence type="ECO:0000259" key="1">
    <source>
        <dbReference type="Pfam" id="PF13274"/>
    </source>
</evidence>
<dbReference type="Proteomes" id="UP000001203">
    <property type="component" value="Chromosome circular"/>
</dbReference>
<dbReference type="HOGENOM" id="CLU_110683_4_0_3"/>
<reference evidence="2 3" key="1">
    <citation type="journal article" date="2008" name="Proc. Natl. Acad. Sci. U.S.A.">
        <title>The genome of Cyanothece 51142, a unicellular diazotrophic cyanobacterium important in the marine nitrogen cycle.</title>
        <authorList>
            <person name="Welsh E.A."/>
            <person name="Liberton M."/>
            <person name="Stoeckel J."/>
            <person name="Loh T."/>
            <person name="Elvitigala T."/>
            <person name="Wang C."/>
            <person name="Wollam A."/>
            <person name="Fulton R.S."/>
            <person name="Clifton S.W."/>
            <person name="Jacobs J.M."/>
            <person name="Aurora R."/>
            <person name="Ghosh B.K."/>
            <person name="Sherman L.A."/>
            <person name="Smith R.D."/>
            <person name="Wilson R.K."/>
            <person name="Pakrasi H.B."/>
        </authorList>
    </citation>
    <scope>NUCLEOTIDE SEQUENCE [LARGE SCALE GENOMIC DNA]</scope>
    <source>
        <strain evidence="3">ATCC 51142 / BH68</strain>
    </source>
</reference>
<dbReference type="Pfam" id="PF13274">
    <property type="entry name" value="SocA_Panacea"/>
    <property type="match status" value="1"/>
</dbReference>
<evidence type="ECO:0000313" key="2">
    <source>
        <dbReference type="EMBL" id="ACB50453.1"/>
    </source>
</evidence>
<dbReference type="RefSeq" id="WP_009543937.1">
    <property type="nucleotide sequence ID" value="NC_010546.1"/>
</dbReference>
<dbReference type="OrthoDB" id="9799173at2"/>
<evidence type="ECO:0000313" key="3">
    <source>
        <dbReference type="Proteomes" id="UP000001203"/>
    </source>
</evidence>